<feature type="compositionally biased region" description="Gly residues" evidence="2">
    <location>
        <begin position="257"/>
        <end position="266"/>
    </location>
</feature>
<feature type="compositionally biased region" description="Basic and acidic residues" evidence="2">
    <location>
        <begin position="67"/>
        <end position="79"/>
    </location>
</feature>
<feature type="region of interest" description="Disordered" evidence="2">
    <location>
        <begin position="1288"/>
        <end position="1334"/>
    </location>
</feature>
<feature type="region of interest" description="Disordered" evidence="2">
    <location>
        <begin position="57"/>
        <end position="83"/>
    </location>
</feature>
<feature type="region of interest" description="Disordered" evidence="2">
    <location>
        <begin position="1"/>
        <end position="26"/>
    </location>
</feature>
<dbReference type="PROSITE" id="PS50829">
    <property type="entry name" value="GYF"/>
    <property type="match status" value="1"/>
</dbReference>
<keyword evidence="1" id="KW-0175">Coiled coil</keyword>
<protein>
    <submittedName>
        <fullName evidence="4">PERQ amino acid-rich with GYF domain-containing protein 2, putative isoform 3</fullName>
    </submittedName>
</protein>
<dbReference type="InterPro" id="IPR003169">
    <property type="entry name" value="GYF"/>
</dbReference>
<feature type="region of interest" description="Disordered" evidence="2">
    <location>
        <begin position="965"/>
        <end position="1029"/>
    </location>
</feature>
<feature type="compositionally biased region" description="Polar residues" evidence="2">
    <location>
        <begin position="996"/>
        <end position="1006"/>
    </location>
</feature>
<feature type="region of interest" description="Disordered" evidence="2">
    <location>
        <begin position="133"/>
        <end position="185"/>
    </location>
</feature>
<feature type="compositionally biased region" description="Polar residues" evidence="2">
    <location>
        <begin position="1380"/>
        <end position="1395"/>
    </location>
</feature>
<dbReference type="PANTHER" id="PTHR47471">
    <property type="entry name" value="GYF DOMAIN-CONTAINING PROTEIN"/>
    <property type="match status" value="1"/>
</dbReference>
<feature type="compositionally biased region" description="Polar residues" evidence="2">
    <location>
        <begin position="15"/>
        <end position="26"/>
    </location>
</feature>
<evidence type="ECO:0000256" key="1">
    <source>
        <dbReference type="SAM" id="Coils"/>
    </source>
</evidence>
<dbReference type="Pfam" id="PF02213">
    <property type="entry name" value="GYF"/>
    <property type="match status" value="1"/>
</dbReference>
<feature type="region of interest" description="Disordered" evidence="2">
    <location>
        <begin position="1122"/>
        <end position="1147"/>
    </location>
</feature>
<dbReference type="Proteomes" id="UP000436088">
    <property type="component" value="Unassembled WGS sequence"/>
</dbReference>
<feature type="compositionally biased region" description="Low complexity" evidence="2">
    <location>
        <begin position="1319"/>
        <end position="1333"/>
    </location>
</feature>
<dbReference type="PANTHER" id="PTHR47471:SF1">
    <property type="entry name" value="PROTEIN ESSENTIAL FOR POTEXVIRUS ACCUMULATION 1"/>
    <property type="match status" value="1"/>
</dbReference>
<name>A0A6A2YII4_HIBSY</name>
<dbReference type="EMBL" id="VEPZ02001403">
    <property type="protein sequence ID" value="KAE8675274.1"/>
    <property type="molecule type" value="Genomic_DNA"/>
</dbReference>
<keyword evidence="5" id="KW-1185">Reference proteome</keyword>
<evidence type="ECO:0000313" key="5">
    <source>
        <dbReference type="Proteomes" id="UP000436088"/>
    </source>
</evidence>
<dbReference type="SUPFAM" id="SSF55277">
    <property type="entry name" value="GYF domain"/>
    <property type="match status" value="1"/>
</dbReference>
<feature type="region of interest" description="Disordered" evidence="2">
    <location>
        <begin position="200"/>
        <end position="270"/>
    </location>
</feature>
<comment type="caution">
    <text evidence="4">The sequence shown here is derived from an EMBL/GenBank/DDBJ whole genome shotgun (WGS) entry which is preliminary data.</text>
</comment>
<proteinExistence type="predicted"/>
<dbReference type="SMART" id="SM00444">
    <property type="entry name" value="GYF"/>
    <property type="match status" value="1"/>
</dbReference>
<dbReference type="InterPro" id="IPR035445">
    <property type="entry name" value="GYF-like_dom_sf"/>
</dbReference>
<dbReference type="Gene3D" id="3.30.1490.40">
    <property type="match status" value="1"/>
</dbReference>
<feature type="compositionally biased region" description="Polar residues" evidence="2">
    <location>
        <begin position="147"/>
        <end position="156"/>
    </location>
</feature>
<evidence type="ECO:0000256" key="2">
    <source>
        <dbReference type="SAM" id="MobiDB-lite"/>
    </source>
</evidence>
<feature type="compositionally biased region" description="Basic and acidic residues" evidence="2">
    <location>
        <begin position="203"/>
        <end position="213"/>
    </location>
</feature>
<evidence type="ECO:0000313" key="4">
    <source>
        <dbReference type="EMBL" id="KAE8675274.1"/>
    </source>
</evidence>
<feature type="region of interest" description="Disordered" evidence="2">
    <location>
        <begin position="1380"/>
        <end position="1400"/>
    </location>
</feature>
<reference evidence="4" key="1">
    <citation type="submission" date="2019-09" db="EMBL/GenBank/DDBJ databases">
        <title>Draft genome information of white flower Hibiscus syriacus.</title>
        <authorList>
            <person name="Kim Y.-M."/>
        </authorList>
    </citation>
    <scope>NUCLEOTIDE SEQUENCE [LARGE SCALE GENOMIC DNA]</scope>
    <source>
        <strain evidence="4">YM2019G1</strain>
    </source>
</reference>
<feature type="domain" description="GYF" evidence="3">
    <location>
        <begin position="417"/>
        <end position="468"/>
    </location>
</feature>
<evidence type="ECO:0000259" key="3">
    <source>
        <dbReference type="PROSITE" id="PS50829"/>
    </source>
</evidence>
<feature type="compositionally biased region" description="Basic and acidic residues" evidence="2">
    <location>
        <begin position="965"/>
        <end position="980"/>
    </location>
</feature>
<organism evidence="4 5">
    <name type="scientific">Hibiscus syriacus</name>
    <name type="common">Rose of Sharon</name>
    <dbReference type="NCBI Taxonomy" id="106335"/>
    <lineage>
        <taxon>Eukaryota</taxon>
        <taxon>Viridiplantae</taxon>
        <taxon>Streptophyta</taxon>
        <taxon>Embryophyta</taxon>
        <taxon>Tracheophyta</taxon>
        <taxon>Spermatophyta</taxon>
        <taxon>Magnoliopsida</taxon>
        <taxon>eudicotyledons</taxon>
        <taxon>Gunneridae</taxon>
        <taxon>Pentapetalae</taxon>
        <taxon>rosids</taxon>
        <taxon>malvids</taxon>
        <taxon>Malvales</taxon>
        <taxon>Malvaceae</taxon>
        <taxon>Malvoideae</taxon>
        <taxon>Hibiscus</taxon>
    </lineage>
</organism>
<feature type="compositionally biased region" description="Basic and acidic residues" evidence="2">
    <location>
        <begin position="157"/>
        <end position="176"/>
    </location>
</feature>
<feature type="coiled-coil region" evidence="1">
    <location>
        <begin position="741"/>
        <end position="768"/>
    </location>
</feature>
<sequence length="1484" mass="161451">MAYAPASAFRHHLSVNPSPSISKDVQGSDNCIPLSPQWLLPKPGDSKPGMGTMGSQTNVMKPLGNGKEIDDMPSRKDDFGPSLLDMETGKYRWRDEERETHLSVRKDNWRDGDKNPGDTRKMNRWAENLPSRQFGEAGRALSERWTDSGNNVSSYDQQRESKWNTRWGPDDKKAESLGDTWTDSGRVGDMLLEKGLSHLSINGKDDREGDHYRPWRSSSSQSRGRGEPLHHQILSPKNQAPTFSNGPGSGATFSAGRGRGSSGGNTGASIPSYHRSLGTLSFKGPVSIPSLTLDEPLEPLSLCAPNSDEMVVLKGIDKGDITSSGATKMPKDGLASQNSIEFAHLRQNKTGGAEDMSNAIDSKEERSDIPNNSYSHYSEGSLHEKHRGYLNLNTIIKRRPSRVFKGEAESKKPAPEDLLLHYKDPQGEIQGPFSGVDIIGWFEAGFFGIDLEVRLASAPKHSSFSLLGDVMPHLRAKAKPPPGFDVSKHGELPDLSSRPKFSSLGKVHAGANEIDMSRNEQRLKTEAESKFLESLMSGAMSNPFQGLQGYRTNNLSGSPLSGIENGSDLYLLAKRMTLEWQKSLPEDSPYCPGRDTAPVVSKPEIISESPTPDAKLLTSLTVHTLKLYHSQGADSISVPGVNNSVGIWPNFPAQGALDPLQNKIELQHTRNFPTQAPFGVAPNLPSLTSLLGQNMNNPTGTLTPEKLTSTISQESLLLNMLQQLQPQMPVSTQHMLLEKIMSLMQQQKREEQQQLLRQQQLLSQVLQEHCPQQCLGDPSYGHIQTTTMPTVNASVDTTQLQPSSQDVLQIGSQVQLPGTQDEQANNYMILPPQISNDINYVVSSESPLLHLPHQMFGQRRWGTNSPELVNDTQKSLPVTTIVESSLADLSSGETSSDCRTLTLAQSRDYTQKIDRILPSVTSVNDVCGSIEQLGISTARTYKIDLPVNEGVQLTAKIVELPVERERSNNHPSAVREKNVEACEPSEEPVVCDGKTASDNPTGSSPGNRGENKSRITPMDSHSAKSSSAANVVVEVKTIEPMNDSRFSGSFPAHNTSKQLVVHAWKPAPGFKAKSLLEIQLEEQMKAQTEMAVSEVSSANSMNLSTPWAGVVVSLEPKVSRESQQDAGIAETAVVKPENSATSKSKKSPLHDLLAAEVLAKSRERGIDVPTSTAHVTITTAKPIDDDNIEAKETKNGRKKSFNAKGMVAKATVPLNTVDMLVNGSPIDKGKISDPSQPEKEVLPHSSLSLGDFVPWRGKQVNSFPAPAPAWATDSMKLPKCPSLRDIQKEQKKDPSVHFPIPIPTPQKPQLSQWTHGGVSSWSTASPPSKATSPVLINSHVSSQSKYKGDDDLFWGPIDQSKQEAKQGDFPLVANVGGWATKSTPAKGTTKSRQQSMGGGPFELVFQSHNVGKLAKLGAGNVNSGNTVVSNFQQEIAVSPDASSKEGGKKKGKKGKKVSPAVLGFNVVSKRIMMGEIQVFEDWEF</sequence>
<feature type="compositionally biased region" description="Polar residues" evidence="2">
    <location>
        <begin position="235"/>
        <end position="246"/>
    </location>
</feature>
<dbReference type="CDD" id="cd00072">
    <property type="entry name" value="GYF"/>
    <property type="match status" value="1"/>
</dbReference>
<gene>
    <name evidence="4" type="ORF">F3Y22_tig00111689pilonHSYRG00116</name>
</gene>
<accession>A0A6A2YII4</accession>